<dbReference type="InterPro" id="IPR018052">
    <property type="entry name" value="Ald1_epimerase_CS"/>
</dbReference>
<evidence type="ECO:0000256" key="6">
    <source>
        <dbReference type="ARBA" id="ARBA00023235"/>
    </source>
</evidence>
<evidence type="ECO:0000256" key="7">
    <source>
        <dbReference type="ARBA" id="ARBA00023277"/>
    </source>
</evidence>
<feature type="active site" description="Proton donor" evidence="9">
    <location>
        <position position="182"/>
    </location>
</feature>
<evidence type="ECO:0000313" key="13">
    <source>
        <dbReference type="Proteomes" id="UP000094936"/>
    </source>
</evidence>
<feature type="binding site" evidence="11">
    <location>
        <begin position="182"/>
        <end position="184"/>
    </location>
    <ligand>
        <name>beta-D-galactose</name>
        <dbReference type="ChEBI" id="CHEBI:27667"/>
    </ligand>
</feature>
<evidence type="ECO:0000256" key="4">
    <source>
        <dbReference type="ARBA" id="ARBA00013185"/>
    </source>
</evidence>
<gene>
    <name evidence="12" type="ORF">A8L45_07865</name>
</gene>
<accession>A0A1C3EL38</accession>
<dbReference type="GO" id="GO:0006006">
    <property type="term" value="P:glucose metabolic process"/>
    <property type="evidence" value="ECO:0007669"/>
    <property type="project" value="TreeGrafter"/>
</dbReference>
<evidence type="ECO:0000256" key="2">
    <source>
        <dbReference type="ARBA" id="ARBA00005028"/>
    </source>
</evidence>
<evidence type="ECO:0000256" key="5">
    <source>
        <dbReference type="ARBA" id="ARBA00014165"/>
    </source>
</evidence>
<proteinExistence type="inferred from homology"/>
<reference evidence="12 13" key="1">
    <citation type="submission" date="2016-05" db="EMBL/GenBank/DDBJ databases">
        <title>Genomic Taxonomy of the Vibrionaceae.</title>
        <authorList>
            <person name="Gomez-Gil B."/>
            <person name="Enciso-Ibarra J."/>
        </authorList>
    </citation>
    <scope>NUCLEOTIDE SEQUENCE [LARGE SCALE GENOMIC DNA]</scope>
    <source>
        <strain evidence="12 13">CAIM 1920</strain>
    </source>
</reference>
<dbReference type="PIRSF" id="PIRSF005096">
    <property type="entry name" value="GALM"/>
    <property type="match status" value="1"/>
</dbReference>
<dbReference type="SUPFAM" id="SSF74650">
    <property type="entry name" value="Galactose mutarotase-like"/>
    <property type="match status" value="1"/>
</dbReference>
<keyword evidence="7 8" id="KW-0119">Carbohydrate metabolism</keyword>
<dbReference type="PANTHER" id="PTHR10091:SF0">
    <property type="entry name" value="GALACTOSE MUTAROTASE"/>
    <property type="match status" value="1"/>
</dbReference>
<comment type="similarity">
    <text evidence="3 8">Belongs to the aldose epimerase family.</text>
</comment>
<feature type="binding site" evidence="10">
    <location>
        <position position="254"/>
    </location>
    <ligand>
        <name>beta-D-galactose</name>
        <dbReference type="ChEBI" id="CHEBI:27667"/>
    </ligand>
</feature>
<dbReference type="RefSeq" id="WP_068900959.1">
    <property type="nucleotide sequence ID" value="NZ_JBHUIF010000013.1"/>
</dbReference>
<dbReference type="Proteomes" id="UP000094936">
    <property type="component" value="Unassembled WGS sequence"/>
</dbReference>
<evidence type="ECO:0000256" key="11">
    <source>
        <dbReference type="PIRSR" id="PIRSR005096-3"/>
    </source>
</evidence>
<feature type="binding site" evidence="11">
    <location>
        <begin position="85"/>
        <end position="86"/>
    </location>
    <ligand>
        <name>beta-D-galactose</name>
        <dbReference type="ChEBI" id="CHEBI:27667"/>
    </ligand>
</feature>
<comment type="pathway">
    <text evidence="2 8">Carbohydrate metabolism; hexose metabolism.</text>
</comment>
<dbReference type="InterPro" id="IPR008183">
    <property type="entry name" value="Aldose_1/G6P_1-epimerase"/>
</dbReference>
<feature type="active site" description="Proton acceptor" evidence="9">
    <location>
        <position position="318"/>
    </location>
</feature>
<evidence type="ECO:0000256" key="3">
    <source>
        <dbReference type="ARBA" id="ARBA00006206"/>
    </source>
</evidence>
<dbReference type="InterPro" id="IPR011013">
    <property type="entry name" value="Gal_mutarotase_sf_dom"/>
</dbReference>
<dbReference type="GO" id="GO:0004034">
    <property type="term" value="F:aldose 1-epimerase activity"/>
    <property type="evidence" value="ECO:0007669"/>
    <property type="project" value="UniProtKB-EC"/>
</dbReference>
<dbReference type="NCBIfam" id="NF008277">
    <property type="entry name" value="PRK11055.1"/>
    <property type="match status" value="1"/>
</dbReference>
<comment type="catalytic activity">
    <reaction evidence="1 8">
        <text>alpha-D-glucose = beta-D-glucose</text>
        <dbReference type="Rhea" id="RHEA:10264"/>
        <dbReference type="ChEBI" id="CHEBI:15903"/>
        <dbReference type="ChEBI" id="CHEBI:17925"/>
        <dbReference type="EC" id="5.1.3.3"/>
    </reaction>
</comment>
<dbReference type="GO" id="GO:0005737">
    <property type="term" value="C:cytoplasm"/>
    <property type="evidence" value="ECO:0007669"/>
    <property type="project" value="TreeGrafter"/>
</dbReference>
<protein>
    <recommendedName>
        <fullName evidence="5 8">Aldose 1-epimerase</fullName>
        <ecNumber evidence="4 8">5.1.3.3</ecNumber>
    </recommendedName>
</protein>
<evidence type="ECO:0000313" key="12">
    <source>
        <dbReference type="EMBL" id="ODA33957.1"/>
    </source>
</evidence>
<sequence>MSEHMARQSDSILGVDASDKAPARVYTLSNLHGMTISVMDIGATWLSCVVPMENGDRDVLLRAASLTSQQTYKAYLGSVIGRFANRINRGKFTLKGKEYKLSVNDGRHCLHGGNLGFDRYRWNVLLKNFNKIVFAMTSRDGDQGFPGRLDVQVTYEVTDDNEVIIDYKATSDMYTPVNLTNHAYFNLAGEASGESVMSHTLKIEADHYLPVNNDLTPTGGIEEVTGTGFDFRQLKEIGADFLLDENQKMAGGYDHCFILKRAINDGESDVVTLVSPNNDLTMKLQTTKPAVQLYTGNFLEGVEGVSGVYKSYSGLCLETQYLPDGPNHPEWGRSAGIIGPGEHYSHATKYSFEF</sequence>
<comment type="caution">
    <text evidence="12">The sequence shown here is derived from an EMBL/GenBank/DDBJ whole genome shotgun (WGS) entry which is preliminary data.</text>
</comment>
<dbReference type="NCBIfam" id="TIGR02636">
    <property type="entry name" value="galM_Leloir"/>
    <property type="match status" value="1"/>
</dbReference>
<dbReference type="EC" id="5.1.3.3" evidence="4 8"/>
<evidence type="ECO:0000256" key="8">
    <source>
        <dbReference type="PIRNR" id="PIRNR005096"/>
    </source>
</evidence>
<organism evidence="12 13">
    <name type="scientific">Veronia pacifica</name>
    <dbReference type="NCBI Taxonomy" id="1080227"/>
    <lineage>
        <taxon>Bacteria</taxon>
        <taxon>Pseudomonadati</taxon>
        <taxon>Pseudomonadota</taxon>
        <taxon>Gammaproteobacteria</taxon>
        <taxon>Vibrionales</taxon>
        <taxon>Vibrionaceae</taxon>
        <taxon>Veronia</taxon>
    </lineage>
</organism>
<dbReference type="GO" id="GO:0033499">
    <property type="term" value="P:galactose catabolic process via UDP-galactose, Leloir pathway"/>
    <property type="evidence" value="ECO:0007669"/>
    <property type="project" value="TreeGrafter"/>
</dbReference>
<dbReference type="UniPathway" id="UPA00242"/>
<name>A0A1C3EL38_9GAMM</name>
<dbReference type="InterPro" id="IPR015443">
    <property type="entry name" value="Aldose_1-epimerase"/>
</dbReference>
<dbReference type="Gene3D" id="2.70.98.10">
    <property type="match status" value="1"/>
</dbReference>
<dbReference type="InterPro" id="IPR047215">
    <property type="entry name" value="Galactose_mutarotase-like"/>
</dbReference>
<dbReference type="PROSITE" id="PS00545">
    <property type="entry name" value="ALDOSE_1_EPIMERASE"/>
    <property type="match status" value="1"/>
</dbReference>
<keyword evidence="13" id="KW-1185">Reference proteome</keyword>
<dbReference type="GO" id="GO:0030246">
    <property type="term" value="F:carbohydrate binding"/>
    <property type="evidence" value="ECO:0007669"/>
    <property type="project" value="InterPro"/>
</dbReference>
<evidence type="ECO:0000256" key="10">
    <source>
        <dbReference type="PIRSR" id="PIRSR005096-2"/>
    </source>
</evidence>
<dbReference type="Pfam" id="PF01263">
    <property type="entry name" value="Aldose_epim"/>
    <property type="match status" value="1"/>
</dbReference>
<dbReference type="PANTHER" id="PTHR10091">
    <property type="entry name" value="ALDOSE-1-EPIMERASE"/>
    <property type="match status" value="1"/>
</dbReference>
<dbReference type="EMBL" id="LYBM01000011">
    <property type="protein sequence ID" value="ODA33957.1"/>
    <property type="molecule type" value="Genomic_DNA"/>
</dbReference>
<dbReference type="InterPro" id="IPR014718">
    <property type="entry name" value="GH-type_carb-bd"/>
</dbReference>
<dbReference type="InterPro" id="IPR013458">
    <property type="entry name" value="Ald_epimerase_bac"/>
</dbReference>
<dbReference type="STRING" id="1080227.A8L45_07865"/>
<dbReference type="CDD" id="cd09019">
    <property type="entry name" value="galactose_mutarotase_like"/>
    <property type="match status" value="1"/>
</dbReference>
<evidence type="ECO:0000256" key="1">
    <source>
        <dbReference type="ARBA" id="ARBA00001614"/>
    </source>
</evidence>
<keyword evidence="6 8" id="KW-0413">Isomerase</keyword>
<dbReference type="AlphaFoldDB" id="A0A1C3EL38"/>
<evidence type="ECO:0000256" key="9">
    <source>
        <dbReference type="PIRSR" id="PIRSR005096-1"/>
    </source>
</evidence>